<evidence type="ECO:0000256" key="4">
    <source>
        <dbReference type="ARBA" id="ARBA00021752"/>
    </source>
</evidence>
<name>A0A6J0B798_NEOLC</name>
<gene>
    <name evidence="13" type="primary">LOC107217754</name>
</gene>
<dbReference type="Proteomes" id="UP000829291">
    <property type="component" value="Chromosome 6"/>
</dbReference>
<keyword evidence="10" id="KW-0175">Coiled coil</keyword>
<evidence type="ECO:0000313" key="12">
    <source>
        <dbReference type="Proteomes" id="UP000829291"/>
    </source>
</evidence>
<protein>
    <recommendedName>
        <fullName evidence="4">Dynein regulatory complex protein 10</fullName>
    </recommendedName>
</protein>
<proteinExistence type="inferred from homology"/>
<keyword evidence="6" id="KW-0282">Flagellum</keyword>
<reference evidence="13" key="1">
    <citation type="submission" date="2025-08" db="UniProtKB">
        <authorList>
            <consortium name="RefSeq"/>
        </authorList>
    </citation>
    <scope>IDENTIFICATION</scope>
    <source>
        <tissue evidence="13">Thorax and Abdomen</tissue>
    </source>
</reference>
<evidence type="ECO:0000256" key="6">
    <source>
        <dbReference type="ARBA" id="ARBA00022846"/>
    </source>
</evidence>
<feature type="coiled-coil region" evidence="10">
    <location>
        <begin position="162"/>
        <end position="196"/>
    </location>
</feature>
<evidence type="ECO:0000313" key="13">
    <source>
        <dbReference type="RefSeq" id="XP_015510885.2"/>
    </source>
</evidence>
<comment type="function">
    <text evidence="1">Component of the nexin-dynein regulatory complex (N-DRC), a key regulator of ciliary/flagellar motility which maintains the alignment and integrity of the distal axoneme and regulates microtubule sliding in motile axonemes.</text>
</comment>
<evidence type="ECO:0000256" key="5">
    <source>
        <dbReference type="ARBA" id="ARBA00022490"/>
    </source>
</evidence>
<evidence type="ECO:0000256" key="11">
    <source>
        <dbReference type="SAM" id="MobiDB-lite"/>
    </source>
</evidence>
<dbReference type="InterPro" id="IPR042815">
    <property type="entry name" value="DRC10"/>
</dbReference>
<accession>A0A6J0B798</accession>
<organism evidence="13">
    <name type="scientific">Neodiprion lecontei</name>
    <name type="common">Redheaded pine sawfly</name>
    <dbReference type="NCBI Taxonomy" id="441921"/>
    <lineage>
        <taxon>Eukaryota</taxon>
        <taxon>Metazoa</taxon>
        <taxon>Ecdysozoa</taxon>
        <taxon>Arthropoda</taxon>
        <taxon>Hexapoda</taxon>
        <taxon>Insecta</taxon>
        <taxon>Pterygota</taxon>
        <taxon>Neoptera</taxon>
        <taxon>Endopterygota</taxon>
        <taxon>Hymenoptera</taxon>
        <taxon>Tenthredinoidea</taxon>
        <taxon>Diprionidae</taxon>
        <taxon>Diprioninae</taxon>
        <taxon>Neodiprion</taxon>
    </lineage>
</organism>
<dbReference type="OrthoDB" id="536093at2759"/>
<sequence length="250" mass="30267">MKHFFEHTLKRISTSPEEYRAKELRYRKLWRENEKAKTDLKILAAVLEEQRKQHDMEMELINSQCEKDLATVKRINRKCKEDVNYTIIRTERKMMIAYKASEMKQKEIREDVSNAEFHLKKIRTLNLALEKEARDKRFKIESQLLGIINKYDTEIGEKQKQMELLIVQFETDKKKKEDLEAEIERQADLYDTFMKEKQDTEDAIINEKLAKLMMTRAVKTIQRWWHSMREKRKAKIAKKKTKNKKLKKKK</sequence>
<keyword evidence="7" id="KW-0969">Cilium</keyword>
<dbReference type="InParanoid" id="A0A6J0B798"/>
<feature type="region of interest" description="Disordered" evidence="11">
    <location>
        <begin position="229"/>
        <end position="250"/>
    </location>
</feature>
<dbReference type="GeneID" id="107217754"/>
<evidence type="ECO:0000256" key="2">
    <source>
        <dbReference type="ARBA" id="ARBA00004611"/>
    </source>
</evidence>
<keyword evidence="5" id="KW-0963">Cytoplasm</keyword>
<evidence type="ECO:0000256" key="3">
    <source>
        <dbReference type="ARBA" id="ARBA00009071"/>
    </source>
</evidence>
<evidence type="ECO:0000256" key="10">
    <source>
        <dbReference type="SAM" id="Coils"/>
    </source>
</evidence>
<dbReference type="PANTHER" id="PTHR31598">
    <property type="entry name" value="IQ DOMAIN-CONTAINING PROTEIN D"/>
    <property type="match status" value="1"/>
</dbReference>
<evidence type="ECO:0000256" key="9">
    <source>
        <dbReference type="ARBA" id="ARBA00023273"/>
    </source>
</evidence>
<keyword evidence="8" id="KW-0206">Cytoskeleton</keyword>
<evidence type="ECO:0000256" key="7">
    <source>
        <dbReference type="ARBA" id="ARBA00023069"/>
    </source>
</evidence>
<dbReference type="PANTHER" id="PTHR31598:SF1">
    <property type="entry name" value="DYNEIN REGULATORY COMPLEX PROTEIN 10"/>
    <property type="match status" value="1"/>
</dbReference>
<evidence type="ECO:0000256" key="8">
    <source>
        <dbReference type="ARBA" id="ARBA00023212"/>
    </source>
</evidence>
<dbReference type="RefSeq" id="XP_015510885.2">
    <property type="nucleotide sequence ID" value="XM_015655399.2"/>
</dbReference>
<feature type="coiled-coil region" evidence="10">
    <location>
        <begin position="33"/>
        <end position="64"/>
    </location>
</feature>
<keyword evidence="9" id="KW-0966">Cell projection</keyword>
<dbReference type="AlphaFoldDB" id="A0A6J0B798"/>
<keyword evidence="12" id="KW-1185">Reference proteome</keyword>
<comment type="similarity">
    <text evidence="3">Belongs to the DRC10 family.</text>
</comment>
<comment type="subcellular location">
    <subcellularLocation>
        <location evidence="2">Cytoplasm</location>
        <location evidence="2">Cytoskeleton</location>
        <location evidence="2">Flagellum axoneme</location>
    </subcellularLocation>
</comment>
<dbReference type="KEGG" id="nlo:107217754"/>
<evidence type="ECO:0000256" key="1">
    <source>
        <dbReference type="ARBA" id="ARBA00003029"/>
    </source>
</evidence>